<evidence type="ECO:0000313" key="2">
    <source>
        <dbReference type="EMBL" id="RRT81453.1"/>
    </source>
</evidence>
<organism evidence="2 3">
    <name type="scientific">Ensete ventricosum</name>
    <name type="common">Abyssinian banana</name>
    <name type="synonym">Musa ensete</name>
    <dbReference type="NCBI Taxonomy" id="4639"/>
    <lineage>
        <taxon>Eukaryota</taxon>
        <taxon>Viridiplantae</taxon>
        <taxon>Streptophyta</taxon>
        <taxon>Embryophyta</taxon>
        <taxon>Tracheophyta</taxon>
        <taxon>Spermatophyta</taxon>
        <taxon>Magnoliopsida</taxon>
        <taxon>Liliopsida</taxon>
        <taxon>Zingiberales</taxon>
        <taxon>Musaceae</taxon>
        <taxon>Ensete</taxon>
    </lineage>
</organism>
<protein>
    <submittedName>
        <fullName evidence="2">Uncharacterized protein</fullName>
    </submittedName>
</protein>
<gene>
    <name evidence="2" type="ORF">B296_00002854</name>
</gene>
<comment type="caution">
    <text evidence="2">The sequence shown here is derived from an EMBL/GenBank/DDBJ whole genome shotgun (WGS) entry which is preliminary data.</text>
</comment>
<feature type="compositionally biased region" description="Basic and acidic residues" evidence="1">
    <location>
        <begin position="1"/>
        <end position="10"/>
    </location>
</feature>
<dbReference type="Proteomes" id="UP000287651">
    <property type="component" value="Unassembled WGS sequence"/>
</dbReference>
<dbReference type="EMBL" id="AMZH03000907">
    <property type="protein sequence ID" value="RRT81453.1"/>
    <property type="molecule type" value="Genomic_DNA"/>
</dbReference>
<proteinExistence type="predicted"/>
<sequence length="114" mass="12218">MRLARDDRSRGAATAGKQRETALQAHGGKSKCDSGSGNRQPLGCGRGGRRRGAVVAANMVEEGPHGSKCPRERAVIEGEGRGCMAVAVVATGRKKRQRPDYQLEGVEPEIKHKR</sequence>
<evidence type="ECO:0000313" key="3">
    <source>
        <dbReference type="Proteomes" id="UP000287651"/>
    </source>
</evidence>
<feature type="region of interest" description="Disordered" evidence="1">
    <location>
        <begin position="1"/>
        <end position="50"/>
    </location>
</feature>
<dbReference type="AlphaFoldDB" id="A0A427AYX9"/>
<evidence type="ECO:0000256" key="1">
    <source>
        <dbReference type="SAM" id="MobiDB-lite"/>
    </source>
</evidence>
<feature type="region of interest" description="Disordered" evidence="1">
    <location>
        <begin position="92"/>
        <end position="114"/>
    </location>
</feature>
<name>A0A427AYX9_ENSVE</name>
<accession>A0A427AYX9</accession>
<reference evidence="2 3" key="1">
    <citation type="journal article" date="2014" name="Agronomy (Basel)">
        <title>A Draft Genome Sequence for Ensete ventricosum, the Drought-Tolerant Tree Against Hunger.</title>
        <authorList>
            <person name="Harrison J."/>
            <person name="Moore K.A."/>
            <person name="Paszkiewicz K."/>
            <person name="Jones T."/>
            <person name="Grant M."/>
            <person name="Ambacheew D."/>
            <person name="Muzemil S."/>
            <person name="Studholme D.J."/>
        </authorList>
    </citation>
    <scope>NUCLEOTIDE SEQUENCE [LARGE SCALE GENOMIC DNA]</scope>
</reference>